<comment type="caution">
    <text evidence="2">The sequence shown here is derived from an EMBL/GenBank/DDBJ whole genome shotgun (WGS) entry which is preliminary data.</text>
</comment>
<dbReference type="EMBL" id="CAJGYO010000002">
    <property type="protein sequence ID" value="CAD6212505.1"/>
    <property type="molecule type" value="Genomic_DNA"/>
</dbReference>
<sequence>MARGSGIRRRSRRMPRGGKMRAAGGAVMEPHGESVLKAGGRGVRGRNSGGSLGQVVKAGSVDSKVDKPSSADSAGEGWIYVRGHRLKKAGLHINCHGNVYVPDSEDEESSMEDQACGLHVSAGTKLAMDLTPQVHDEATVGAAGVEMAPDVTADQDAHKDLPVDEDSRMKVPTEVPEQLKEVLANMDPIYHDVFVSMYKILVPICFRLFHR</sequence>
<reference evidence="2" key="1">
    <citation type="submission" date="2020-10" db="EMBL/GenBank/DDBJ databases">
        <authorList>
            <person name="Han B."/>
            <person name="Lu T."/>
            <person name="Zhao Q."/>
            <person name="Huang X."/>
            <person name="Zhao Y."/>
        </authorList>
    </citation>
    <scope>NUCLEOTIDE SEQUENCE</scope>
</reference>
<feature type="compositionally biased region" description="Basic residues" evidence="1">
    <location>
        <begin position="1"/>
        <end position="19"/>
    </location>
</feature>
<feature type="compositionally biased region" description="Gly residues" evidence="1">
    <location>
        <begin position="39"/>
        <end position="52"/>
    </location>
</feature>
<organism evidence="2 3">
    <name type="scientific">Miscanthus lutarioriparius</name>
    <dbReference type="NCBI Taxonomy" id="422564"/>
    <lineage>
        <taxon>Eukaryota</taxon>
        <taxon>Viridiplantae</taxon>
        <taxon>Streptophyta</taxon>
        <taxon>Embryophyta</taxon>
        <taxon>Tracheophyta</taxon>
        <taxon>Spermatophyta</taxon>
        <taxon>Magnoliopsida</taxon>
        <taxon>Liliopsida</taxon>
        <taxon>Poales</taxon>
        <taxon>Poaceae</taxon>
        <taxon>PACMAD clade</taxon>
        <taxon>Panicoideae</taxon>
        <taxon>Andropogonodae</taxon>
        <taxon>Andropogoneae</taxon>
        <taxon>Saccharinae</taxon>
        <taxon>Miscanthus</taxon>
    </lineage>
</organism>
<gene>
    <name evidence="2" type="ORF">NCGR_LOCUS8287</name>
</gene>
<keyword evidence="3" id="KW-1185">Reference proteome</keyword>
<accession>A0A811MYW6</accession>
<dbReference type="AlphaFoldDB" id="A0A811MYW6"/>
<proteinExistence type="predicted"/>
<dbReference type="Proteomes" id="UP000604825">
    <property type="component" value="Unassembled WGS sequence"/>
</dbReference>
<dbReference type="OrthoDB" id="693487at2759"/>
<evidence type="ECO:0000313" key="2">
    <source>
        <dbReference type="EMBL" id="CAD6212505.1"/>
    </source>
</evidence>
<protein>
    <submittedName>
        <fullName evidence="2">Uncharacterized protein</fullName>
    </submittedName>
</protein>
<evidence type="ECO:0000313" key="3">
    <source>
        <dbReference type="Proteomes" id="UP000604825"/>
    </source>
</evidence>
<feature type="region of interest" description="Disordered" evidence="1">
    <location>
        <begin position="1"/>
        <end position="54"/>
    </location>
</feature>
<evidence type="ECO:0000256" key="1">
    <source>
        <dbReference type="SAM" id="MobiDB-lite"/>
    </source>
</evidence>
<name>A0A811MYW6_9POAL</name>